<reference evidence="9" key="1">
    <citation type="journal article" date="2019" name="Int. J. Syst. Evol. Microbiol.">
        <title>The Global Catalogue of Microorganisms (GCM) 10K type strain sequencing project: providing services to taxonomists for standard genome sequencing and annotation.</title>
        <authorList>
            <consortium name="The Broad Institute Genomics Platform"/>
            <consortium name="The Broad Institute Genome Sequencing Center for Infectious Disease"/>
            <person name="Wu L."/>
            <person name="Ma J."/>
        </authorList>
    </citation>
    <scope>NUCLEOTIDE SEQUENCE [LARGE SCALE GENOMIC DNA]</scope>
    <source>
        <strain evidence="9">CECT 7956</strain>
    </source>
</reference>
<dbReference type="InterPro" id="IPR059117">
    <property type="entry name" value="APS_kinase_dom"/>
</dbReference>
<dbReference type="CDD" id="cd02027">
    <property type="entry name" value="APSK"/>
    <property type="match status" value="1"/>
</dbReference>
<gene>
    <name evidence="8" type="primary">cysC</name>
    <name evidence="8" type="ORF">ACFOOI_00960</name>
</gene>
<proteinExistence type="inferred from homology"/>
<protein>
    <recommendedName>
        <fullName evidence="2 6">Adenylyl-sulfate kinase</fullName>
        <ecNumber evidence="2 6">2.7.1.25</ecNumber>
    </recommendedName>
</protein>
<dbReference type="RefSeq" id="WP_379833959.1">
    <property type="nucleotide sequence ID" value="NZ_JBHRYQ010000001.1"/>
</dbReference>
<dbReference type="InterPro" id="IPR050512">
    <property type="entry name" value="Sulf_AdTrans/APS_kinase"/>
</dbReference>
<dbReference type="PANTHER" id="PTHR42700">
    <property type="entry name" value="SULFATE ADENYLYLTRANSFERASE"/>
    <property type="match status" value="1"/>
</dbReference>
<dbReference type="Proteomes" id="UP001595616">
    <property type="component" value="Unassembled WGS sequence"/>
</dbReference>
<organism evidence="8 9">
    <name type="scientific">Lacihabitans lacunae</name>
    <dbReference type="NCBI Taxonomy" id="1028214"/>
    <lineage>
        <taxon>Bacteria</taxon>
        <taxon>Pseudomonadati</taxon>
        <taxon>Bacteroidota</taxon>
        <taxon>Cytophagia</taxon>
        <taxon>Cytophagales</taxon>
        <taxon>Leadbetterellaceae</taxon>
        <taxon>Lacihabitans</taxon>
    </lineage>
</organism>
<dbReference type="GO" id="GO:0004020">
    <property type="term" value="F:adenylylsulfate kinase activity"/>
    <property type="evidence" value="ECO:0007669"/>
    <property type="project" value="UniProtKB-EC"/>
</dbReference>
<dbReference type="PANTHER" id="PTHR42700:SF1">
    <property type="entry name" value="SULFATE ADENYLYLTRANSFERASE"/>
    <property type="match status" value="1"/>
</dbReference>
<comment type="pathway">
    <text evidence="6">Sulfur metabolism; hydrogen sulfide biosynthesis; sulfite from sulfate: step 2/3.</text>
</comment>
<evidence type="ECO:0000256" key="3">
    <source>
        <dbReference type="ARBA" id="ARBA00022679"/>
    </source>
</evidence>
<dbReference type="EMBL" id="JBHRYQ010000001">
    <property type="protein sequence ID" value="MFC3809208.1"/>
    <property type="molecule type" value="Genomic_DNA"/>
</dbReference>
<evidence type="ECO:0000256" key="2">
    <source>
        <dbReference type="ARBA" id="ARBA00012121"/>
    </source>
</evidence>
<evidence type="ECO:0000313" key="9">
    <source>
        <dbReference type="Proteomes" id="UP001595616"/>
    </source>
</evidence>
<evidence type="ECO:0000256" key="6">
    <source>
        <dbReference type="RuleBase" id="RU004347"/>
    </source>
</evidence>
<comment type="function">
    <text evidence="6">Catalyzes the synthesis of activated sulfate.</text>
</comment>
<dbReference type="InterPro" id="IPR027417">
    <property type="entry name" value="P-loop_NTPase"/>
</dbReference>
<evidence type="ECO:0000313" key="8">
    <source>
        <dbReference type="EMBL" id="MFC3809208.1"/>
    </source>
</evidence>
<name>A0ABV7YPD0_9BACT</name>
<dbReference type="Pfam" id="PF01583">
    <property type="entry name" value="APS_kinase"/>
    <property type="match status" value="1"/>
</dbReference>
<keyword evidence="4 6" id="KW-0547">Nucleotide-binding</keyword>
<comment type="caution">
    <text evidence="8">The sequence shown here is derived from an EMBL/GenBank/DDBJ whole genome shotgun (WGS) entry which is preliminary data.</text>
</comment>
<dbReference type="Gene3D" id="3.40.50.300">
    <property type="entry name" value="P-loop containing nucleotide triphosphate hydrolases"/>
    <property type="match status" value="1"/>
</dbReference>
<evidence type="ECO:0000259" key="7">
    <source>
        <dbReference type="Pfam" id="PF01583"/>
    </source>
</evidence>
<sequence>MKNKCIWFLGLSGAGKSTLSTLLKDKISKNEKVIVLDGDVLRTGLNNNLGFTDEDRIENGRRTAEAAKLFLAEGYWVLVALITPLDQMRENNRKILGGSYFEIFVDTPLSVCQQRDPKGLYSKVASNQIQNFTGVSAPFDIPKEADLAIFTKDKNPEECVEEIYQIIFS</sequence>
<keyword evidence="9" id="KW-1185">Reference proteome</keyword>
<comment type="similarity">
    <text evidence="6">Belongs to the APS kinase family.</text>
</comment>
<keyword evidence="3 6" id="KW-0808">Transferase</keyword>
<dbReference type="NCBIfam" id="TIGR00455">
    <property type="entry name" value="apsK"/>
    <property type="match status" value="1"/>
</dbReference>
<accession>A0ABV7YPD0</accession>
<dbReference type="InterPro" id="IPR002891">
    <property type="entry name" value="APS"/>
</dbReference>
<keyword evidence="5 6" id="KW-0067">ATP-binding</keyword>
<evidence type="ECO:0000256" key="5">
    <source>
        <dbReference type="ARBA" id="ARBA00022840"/>
    </source>
</evidence>
<comment type="catalytic activity">
    <reaction evidence="1 6">
        <text>adenosine 5'-phosphosulfate + ATP = 3'-phosphoadenylyl sulfate + ADP + H(+)</text>
        <dbReference type="Rhea" id="RHEA:24152"/>
        <dbReference type="ChEBI" id="CHEBI:15378"/>
        <dbReference type="ChEBI" id="CHEBI:30616"/>
        <dbReference type="ChEBI" id="CHEBI:58243"/>
        <dbReference type="ChEBI" id="CHEBI:58339"/>
        <dbReference type="ChEBI" id="CHEBI:456216"/>
        <dbReference type="EC" id="2.7.1.25"/>
    </reaction>
</comment>
<keyword evidence="6 8" id="KW-0418">Kinase</keyword>
<dbReference type="SUPFAM" id="SSF52540">
    <property type="entry name" value="P-loop containing nucleoside triphosphate hydrolases"/>
    <property type="match status" value="1"/>
</dbReference>
<evidence type="ECO:0000256" key="1">
    <source>
        <dbReference type="ARBA" id="ARBA00001823"/>
    </source>
</evidence>
<feature type="domain" description="APS kinase" evidence="7">
    <location>
        <begin position="4"/>
        <end position="149"/>
    </location>
</feature>
<evidence type="ECO:0000256" key="4">
    <source>
        <dbReference type="ARBA" id="ARBA00022741"/>
    </source>
</evidence>
<dbReference type="EC" id="2.7.1.25" evidence="2 6"/>